<evidence type="ECO:0000313" key="1">
    <source>
        <dbReference type="EMBL" id="MES1919102.1"/>
    </source>
</evidence>
<proteinExistence type="predicted"/>
<dbReference type="Proteomes" id="UP001439008">
    <property type="component" value="Unassembled WGS sequence"/>
</dbReference>
<reference evidence="1 2" key="1">
    <citation type="journal article" date="2024" name="BMC Biol.">
        <title>Comparative genomics of Ascetosporea gives new insight into the evolutionary basis for animal parasitism in Rhizaria.</title>
        <authorList>
            <person name="Hiltunen Thoren M."/>
            <person name="Onut-Brannstrom I."/>
            <person name="Alfjorden A."/>
            <person name="Peckova H."/>
            <person name="Swords F."/>
            <person name="Hooper C."/>
            <person name="Holzer A.S."/>
            <person name="Bass D."/>
            <person name="Burki F."/>
        </authorList>
    </citation>
    <scope>NUCLEOTIDE SEQUENCE [LARGE SCALE GENOMIC DNA]</scope>
    <source>
        <strain evidence="1">20-A016</strain>
    </source>
</reference>
<organism evidence="1 2">
    <name type="scientific">Bonamia ostreae</name>
    <dbReference type="NCBI Taxonomy" id="126728"/>
    <lineage>
        <taxon>Eukaryota</taxon>
        <taxon>Sar</taxon>
        <taxon>Rhizaria</taxon>
        <taxon>Endomyxa</taxon>
        <taxon>Ascetosporea</taxon>
        <taxon>Haplosporida</taxon>
        <taxon>Bonamia</taxon>
    </lineage>
</organism>
<sequence>MAEFKSSLFNFRHFDEFSRFRISARITKEKNFQDFRFGESSQNRIESCVYLEGRISKSKSEAEKEQIRFYRDAEKCSREESHHPALWDYHIRETSTDKCVACEYFWPSTLKNNFVINKIDEETPILSFNGNSEMFAIKGKDKTMLFDILEGSIDFLA</sequence>
<protein>
    <submittedName>
        <fullName evidence="1">Uncharacterized protein</fullName>
    </submittedName>
</protein>
<comment type="caution">
    <text evidence="1">The sequence shown here is derived from an EMBL/GenBank/DDBJ whole genome shotgun (WGS) entry which is preliminary data.</text>
</comment>
<dbReference type="EMBL" id="JBDODL010000199">
    <property type="protein sequence ID" value="MES1919102.1"/>
    <property type="molecule type" value="Genomic_DNA"/>
</dbReference>
<accession>A0ABV2AIM5</accession>
<evidence type="ECO:0000313" key="2">
    <source>
        <dbReference type="Proteomes" id="UP001439008"/>
    </source>
</evidence>
<name>A0ABV2AIM5_9EUKA</name>
<keyword evidence="2" id="KW-1185">Reference proteome</keyword>
<gene>
    <name evidence="1" type="ORF">MHBO_000968</name>
</gene>